<reference evidence="2 4" key="2">
    <citation type="submission" date="2016-06" db="EMBL/GenBank/DDBJ databases">
        <title>Genome sequence of Oerskovia enterophila DSM 43852.</title>
        <authorList>
            <person name="Poehlein A."/>
            <person name="Jag V."/>
            <person name="Bengelsdorf F.R."/>
            <person name="Daniel R."/>
            <person name="Duerre P."/>
        </authorList>
    </citation>
    <scope>NUCLEOTIDE SEQUENCE [LARGE SCALE GENOMIC DNA]</scope>
    <source>
        <strain evidence="2 4">DSM 43852</strain>
    </source>
</reference>
<dbReference type="PANTHER" id="PTHR38460">
    <property type="entry name" value="TAUTOMERASE YOLI-RELATED"/>
    <property type="match status" value="1"/>
</dbReference>
<dbReference type="Proteomes" id="UP000093412">
    <property type="component" value="Unassembled WGS sequence"/>
</dbReference>
<sequence length="128" mass="14378">MVQVKVYGTRTVWEMKREDISDAIHRAVVGAWGLPEEKRFHRFLLMEDGDLIAPQRSDAYLVIEVVCFTGRSREAKRALIAAMFDDVAPFLGLAADDLEVVILESPPESWGIRGRSGDELALGYRVDV</sequence>
<dbReference type="AlphaFoldDB" id="A0A163R9P0"/>
<dbReference type="Pfam" id="PF14552">
    <property type="entry name" value="Tautomerase_2"/>
    <property type="match status" value="1"/>
</dbReference>
<gene>
    <name evidence="2" type="ORF">OERS_23580</name>
    <name evidence="1" type="ORF">OJAG_23590</name>
</gene>
<dbReference type="InterPro" id="IPR037479">
    <property type="entry name" value="Tauto_MSAD"/>
</dbReference>
<protein>
    <submittedName>
        <fullName evidence="1">Tautomerase enzyme</fullName>
    </submittedName>
</protein>
<organism evidence="1 3">
    <name type="scientific">Oerskovia enterophila</name>
    <dbReference type="NCBI Taxonomy" id="43678"/>
    <lineage>
        <taxon>Bacteria</taxon>
        <taxon>Bacillati</taxon>
        <taxon>Actinomycetota</taxon>
        <taxon>Actinomycetes</taxon>
        <taxon>Micrococcales</taxon>
        <taxon>Cellulomonadaceae</taxon>
        <taxon>Oerskovia</taxon>
    </lineage>
</organism>
<dbReference type="RefSeq" id="WP_056651087.1">
    <property type="nucleotide sequence ID" value="NZ_LRIE01000075.1"/>
</dbReference>
<dbReference type="STRING" id="43678.OJAG_23590"/>
<comment type="caution">
    <text evidence="1">The sequence shown here is derived from an EMBL/GenBank/DDBJ whole genome shotgun (WGS) entry which is preliminary data.</text>
</comment>
<evidence type="ECO:0000313" key="4">
    <source>
        <dbReference type="Proteomes" id="UP000093412"/>
    </source>
</evidence>
<dbReference type="EMBL" id="MAQA01000026">
    <property type="protein sequence ID" value="OCI30904.1"/>
    <property type="molecule type" value="Genomic_DNA"/>
</dbReference>
<dbReference type="PANTHER" id="PTHR38460:SF1">
    <property type="entry name" value="TAUTOMERASE YOLI-RELATED"/>
    <property type="match status" value="1"/>
</dbReference>
<name>A0A163R9P0_9CELL</name>
<accession>A0A163R9P0</accession>
<dbReference type="OrthoDB" id="9804765at2"/>
<dbReference type="SUPFAM" id="SSF55331">
    <property type="entry name" value="Tautomerase/MIF"/>
    <property type="match status" value="1"/>
</dbReference>
<evidence type="ECO:0000313" key="3">
    <source>
        <dbReference type="Proteomes" id="UP000076447"/>
    </source>
</evidence>
<evidence type="ECO:0000313" key="1">
    <source>
        <dbReference type="EMBL" id="KZM34986.1"/>
    </source>
</evidence>
<dbReference type="Proteomes" id="UP000076447">
    <property type="component" value="Unassembled WGS sequence"/>
</dbReference>
<dbReference type="InterPro" id="IPR014347">
    <property type="entry name" value="Tautomerase/MIF_sf"/>
</dbReference>
<dbReference type="EMBL" id="LRIE01000075">
    <property type="protein sequence ID" value="KZM34986.1"/>
    <property type="molecule type" value="Genomic_DNA"/>
</dbReference>
<keyword evidence="4" id="KW-1185">Reference proteome</keyword>
<dbReference type="Gene3D" id="3.30.429.10">
    <property type="entry name" value="Macrophage Migration Inhibitory Factor"/>
    <property type="match status" value="1"/>
</dbReference>
<evidence type="ECO:0000313" key="2">
    <source>
        <dbReference type="EMBL" id="OCI30904.1"/>
    </source>
</evidence>
<reference evidence="1 3" key="1">
    <citation type="submission" date="2016-01" db="EMBL/GenBank/DDBJ databases">
        <title>Genome sequence of Oerskovia enterophila VJag, an agar and cellulose degrading bacterium.</title>
        <authorList>
            <person name="Poehlein A."/>
            <person name="Jag V."/>
            <person name="Bengelsdorf F."/>
            <person name="Duerre P."/>
            <person name="Daniel R."/>
        </authorList>
    </citation>
    <scope>NUCLEOTIDE SEQUENCE [LARGE SCALE GENOMIC DNA]</scope>
    <source>
        <strain evidence="1 3">VJag</strain>
    </source>
</reference>
<dbReference type="PATRIC" id="fig|43678.3.peg.2465"/>
<proteinExistence type="predicted"/>